<dbReference type="EMBL" id="FOWZ01000001">
    <property type="protein sequence ID" value="SFO94363.1"/>
    <property type="molecule type" value="Genomic_DNA"/>
</dbReference>
<gene>
    <name evidence="1" type="ORF">SAMN04488060_0874</name>
</gene>
<protein>
    <submittedName>
        <fullName evidence="1">Uncharacterized protein</fullName>
    </submittedName>
</protein>
<evidence type="ECO:0000313" key="1">
    <source>
        <dbReference type="EMBL" id="SFO94363.1"/>
    </source>
</evidence>
<reference evidence="2" key="1">
    <citation type="submission" date="2016-10" db="EMBL/GenBank/DDBJ databases">
        <authorList>
            <person name="Varghese N."/>
            <person name="Submissions S."/>
        </authorList>
    </citation>
    <scope>NUCLEOTIDE SEQUENCE [LARGE SCALE GENOMIC DNA]</scope>
    <source>
        <strain evidence="2">CGMCC 1.7715</strain>
    </source>
</reference>
<sequence>MADRVTTDNDVQLGGPNEMINRMDLEATYKHIDWKVPANYQRRLAAEKWEAMIPERIEPELIGGL</sequence>
<accession>A0A1I5LB02</accession>
<evidence type="ECO:0000313" key="2">
    <source>
        <dbReference type="Proteomes" id="UP000199331"/>
    </source>
</evidence>
<organism evidence="1 2">
    <name type="scientific">Qipengyuania nanhaisediminis</name>
    <dbReference type="NCBI Taxonomy" id="604088"/>
    <lineage>
        <taxon>Bacteria</taxon>
        <taxon>Pseudomonadati</taxon>
        <taxon>Pseudomonadota</taxon>
        <taxon>Alphaproteobacteria</taxon>
        <taxon>Sphingomonadales</taxon>
        <taxon>Erythrobacteraceae</taxon>
        <taxon>Qipengyuania</taxon>
    </lineage>
</organism>
<name>A0A1I5LB02_9SPHN</name>
<dbReference type="Proteomes" id="UP000199331">
    <property type="component" value="Unassembled WGS sequence"/>
</dbReference>
<dbReference type="AlphaFoldDB" id="A0A1I5LB02"/>
<keyword evidence="2" id="KW-1185">Reference proteome</keyword>
<proteinExistence type="predicted"/>